<protein>
    <submittedName>
        <fullName evidence="1">Uncharacterized protein</fullName>
    </submittedName>
</protein>
<gene>
    <name evidence="1" type="ORF">L484_008645</name>
</gene>
<organism evidence="1 2">
    <name type="scientific">Morus notabilis</name>
    <dbReference type="NCBI Taxonomy" id="981085"/>
    <lineage>
        <taxon>Eukaryota</taxon>
        <taxon>Viridiplantae</taxon>
        <taxon>Streptophyta</taxon>
        <taxon>Embryophyta</taxon>
        <taxon>Tracheophyta</taxon>
        <taxon>Spermatophyta</taxon>
        <taxon>Magnoliopsida</taxon>
        <taxon>eudicotyledons</taxon>
        <taxon>Gunneridae</taxon>
        <taxon>Pentapetalae</taxon>
        <taxon>rosids</taxon>
        <taxon>fabids</taxon>
        <taxon>Rosales</taxon>
        <taxon>Moraceae</taxon>
        <taxon>Moreae</taxon>
        <taxon>Morus</taxon>
    </lineage>
</organism>
<evidence type="ECO:0000313" key="2">
    <source>
        <dbReference type="Proteomes" id="UP000030645"/>
    </source>
</evidence>
<sequence length="61" mass="6681">MAPPPFFTASSLSIPLANLFHRQQAQDENASHMQLVTIGVQILHLLIHHFSCAIVLSSTIS</sequence>
<dbReference type="EMBL" id="KE345260">
    <property type="protein sequence ID" value="EXB97155.1"/>
    <property type="molecule type" value="Genomic_DNA"/>
</dbReference>
<proteinExistence type="predicted"/>
<keyword evidence="2" id="KW-1185">Reference proteome</keyword>
<name>W9RUY2_9ROSA</name>
<reference evidence="2" key="1">
    <citation type="submission" date="2013-01" db="EMBL/GenBank/DDBJ databases">
        <title>Draft Genome Sequence of a Mulberry Tree, Morus notabilis C.K. Schneid.</title>
        <authorList>
            <person name="He N."/>
            <person name="Zhao S."/>
        </authorList>
    </citation>
    <scope>NUCLEOTIDE SEQUENCE</scope>
</reference>
<accession>W9RUY2</accession>
<dbReference type="Proteomes" id="UP000030645">
    <property type="component" value="Unassembled WGS sequence"/>
</dbReference>
<dbReference type="AlphaFoldDB" id="W9RUY2"/>
<evidence type="ECO:0000313" key="1">
    <source>
        <dbReference type="EMBL" id="EXB97155.1"/>
    </source>
</evidence>